<comment type="similarity">
    <text evidence="1">Belongs to the RNase H family.</text>
</comment>
<dbReference type="PANTHER" id="PTHR10642:SF25">
    <property type="entry name" value="RNASE H TYPE-1 DOMAIN-CONTAINING PROTEIN"/>
    <property type="match status" value="1"/>
</dbReference>
<reference evidence="3" key="1">
    <citation type="submission" date="2018-11" db="EMBL/GenBank/DDBJ databases">
        <authorList>
            <person name="Alioto T."/>
            <person name="Alioto T."/>
        </authorList>
    </citation>
    <scope>NUCLEOTIDE SEQUENCE</scope>
</reference>
<organism evidence="3 4">
    <name type="scientific">Mytilus galloprovincialis</name>
    <name type="common">Mediterranean mussel</name>
    <dbReference type="NCBI Taxonomy" id="29158"/>
    <lineage>
        <taxon>Eukaryota</taxon>
        <taxon>Metazoa</taxon>
        <taxon>Spiralia</taxon>
        <taxon>Lophotrochozoa</taxon>
        <taxon>Mollusca</taxon>
        <taxon>Bivalvia</taxon>
        <taxon>Autobranchia</taxon>
        <taxon>Pteriomorphia</taxon>
        <taxon>Mytilida</taxon>
        <taxon>Mytiloidea</taxon>
        <taxon>Mytilidae</taxon>
        <taxon>Mytilinae</taxon>
        <taxon>Mytilus</taxon>
    </lineage>
</organism>
<dbReference type="InterPro" id="IPR002156">
    <property type="entry name" value="RNaseH_domain"/>
</dbReference>
<dbReference type="Proteomes" id="UP000596742">
    <property type="component" value="Unassembled WGS sequence"/>
</dbReference>
<gene>
    <name evidence="3" type="ORF">MGAL_10B001082</name>
</gene>
<dbReference type="SUPFAM" id="SSF53098">
    <property type="entry name" value="Ribonuclease H-like"/>
    <property type="match status" value="1"/>
</dbReference>
<dbReference type="AlphaFoldDB" id="A0A8B6HA46"/>
<dbReference type="PROSITE" id="PS50879">
    <property type="entry name" value="RNASE_H_1"/>
    <property type="match status" value="1"/>
</dbReference>
<name>A0A8B6HA46_MYTGA</name>
<dbReference type="InterPro" id="IPR012337">
    <property type="entry name" value="RNaseH-like_sf"/>
</dbReference>
<proteinExistence type="inferred from homology"/>
<accession>A0A8B6HA46</accession>
<dbReference type="Gene3D" id="3.30.420.10">
    <property type="entry name" value="Ribonuclease H-like superfamily/Ribonuclease H"/>
    <property type="match status" value="1"/>
</dbReference>
<protein>
    <recommendedName>
        <fullName evidence="2">RNase H type-1 domain-containing protein</fullName>
    </recommendedName>
</protein>
<dbReference type="EMBL" id="UYJE01009675">
    <property type="protein sequence ID" value="VDI75618.1"/>
    <property type="molecule type" value="Genomic_DNA"/>
</dbReference>
<dbReference type="GO" id="GO:0043137">
    <property type="term" value="P:DNA replication, removal of RNA primer"/>
    <property type="evidence" value="ECO:0007669"/>
    <property type="project" value="TreeGrafter"/>
</dbReference>
<dbReference type="Pfam" id="PF00075">
    <property type="entry name" value="RNase_H"/>
    <property type="match status" value="1"/>
</dbReference>
<evidence type="ECO:0000259" key="2">
    <source>
        <dbReference type="PROSITE" id="PS50879"/>
    </source>
</evidence>
<evidence type="ECO:0000313" key="4">
    <source>
        <dbReference type="Proteomes" id="UP000596742"/>
    </source>
</evidence>
<dbReference type="PANTHER" id="PTHR10642">
    <property type="entry name" value="RIBONUCLEASE H1"/>
    <property type="match status" value="1"/>
</dbReference>
<dbReference type="InterPro" id="IPR050092">
    <property type="entry name" value="RNase_H"/>
</dbReference>
<feature type="domain" description="RNase H type-1" evidence="2">
    <location>
        <begin position="42"/>
        <end position="184"/>
    </location>
</feature>
<dbReference type="CDD" id="cd09276">
    <property type="entry name" value="Rnase_HI_RT_non_LTR"/>
    <property type="match status" value="1"/>
</dbReference>
<dbReference type="InterPro" id="IPR036397">
    <property type="entry name" value="RNaseH_sf"/>
</dbReference>
<dbReference type="GO" id="GO:0004523">
    <property type="term" value="F:RNA-DNA hybrid ribonuclease activity"/>
    <property type="evidence" value="ECO:0007669"/>
    <property type="project" value="InterPro"/>
</dbReference>
<sequence>MGYEDINLLQIIGKTLEIPNQDQQTKKMLENSLIMEKLSHLPANSCIAFTDGSCLGSPGPVGAGAVIFPSNNQPQIEISKAVSKKGSILLGELIAIKLVVDHFLISENRQNTDSITLFSDSQTSIGILTLNWKSENYIKVIREIKKNMKVLKMNGIPLNFEWTPGHADIQGNDIADSLAKKGAKEAEKIEEPSEVTRQDIKRAARESVLRKWQNQWESSQRGRNYYNYHQNVCQKIPKDLPSKWSFSITTSLRTGYCDLNDYKSKIIPSSDKNCSCGEPETVEHSLLHCSNYEEARERMRTSIYFITGNIHMDLDTLLGIDEEDINRDNRNEILCHLENYLTESGRFKNTIQQKTL</sequence>
<dbReference type="GO" id="GO:0003676">
    <property type="term" value="F:nucleic acid binding"/>
    <property type="evidence" value="ECO:0007669"/>
    <property type="project" value="InterPro"/>
</dbReference>
<evidence type="ECO:0000313" key="3">
    <source>
        <dbReference type="EMBL" id="VDI75618.1"/>
    </source>
</evidence>
<comment type="caution">
    <text evidence="3">The sequence shown here is derived from an EMBL/GenBank/DDBJ whole genome shotgun (WGS) entry which is preliminary data.</text>
</comment>
<dbReference type="OrthoDB" id="6095517at2759"/>
<evidence type="ECO:0000256" key="1">
    <source>
        <dbReference type="ARBA" id="ARBA00005300"/>
    </source>
</evidence>
<keyword evidence="4" id="KW-1185">Reference proteome</keyword>